<evidence type="ECO:0000256" key="7">
    <source>
        <dbReference type="ARBA" id="ARBA00023136"/>
    </source>
</evidence>
<organism evidence="11 12">
    <name type="scientific">Clunio marinus</name>
    <dbReference type="NCBI Taxonomy" id="568069"/>
    <lineage>
        <taxon>Eukaryota</taxon>
        <taxon>Metazoa</taxon>
        <taxon>Ecdysozoa</taxon>
        <taxon>Arthropoda</taxon>
        <taxon>Hexapoda</taxon>
        <taxon>Insecta</taxon>
        <taxon>Pterygota</taxon>
        <taxon>Neoptera</taxon>
        <taxon>Endopterygota</taxon>
        <taxon>Diptera</taxon>
        <taxon>Nematocera</taxon>
        <taxon>Chironomoidea</taxon>
        <taxon>Chironomidae</taxon>
        <taxon>Clunio</taxon>
    </lineage>
</organism>
<dbReference type="PANTHER" id="PTHR21137">
    <property type="entry name" value="ODORANT RECEPTOR"/>
    <property type="match status" value="1"/>
</dbReference>
<keyword evidence="9" id="KW-0807">Transducer</keyword>
<dbReference type="GO" id="GO:0004984">
    <property type="term" value="F:olfactory receptor activity"/>
    <property type="evidence" value="ECO:0007669"/>
    <property type="project" value="InterPro"/>
</dbReference>
<keyword evidence="12" id="KW-1185">Reference proteome</keyword>
<proteinExistence type="predicted"/>
<evidence type="ECO:0000256" key="3">
    <source>
        <dbReference type="ARBA" id="ARBA00022606"/>
    </source>
</evidence>
<evidence type="ECO:0000313" key="11">
    <source>
        <dbReference type="EMBL" id="CRL07799.1"/>
    </source>
</evidence>
<feature type="transmembrane region" description="Helical" evidence="10">
    <location>
        <begin position="20"/>
        <end position="39"/>
    </location>
</feature>
<sequence length="218" mass="24872">MPIYAQVSLTNSDSLSSHVLNLGFMVTWMVFVVVAVDGLDSLYVLVTYHCIGKLAVCSHLASNINQHTDEQYILKLIKKHLDVLDLIKVSAKFYNKLNSVQLCVSFGAIATSMYNMKLNFEILLIVPLSAALIQLFFYFYVGHQLSSMNAQLQHSIYGSKWYEIKSISLKKKILFMLMMMQHDKGYSVMGLKTIMNFESFSDVMKQVYGFLNFLLNVM</sequence>
<dbReference type="Pfam" id="PF02949">
    <property type="entry name" value="7tm_6"/>
    <property type="match status" value="1"/>
</dbReference>
<name>A0A1J1J5X8_9DIPT</name>
<dbReference type="GO" id="GO:0007165">
    <property type="term" value="P:signal transduction"/>
    <property type="evidence" value="ECO:0007669"/>
    <property type="project" value="UniProtKB-KW"/>
</dbReference>
<evidence type="ECO:0000313" key="12">
    <source>
        <dbReference type="Proteomes" id="UP000183832"/>
    </source>
</evidence>
<evidence type="ECO:0000256" key="1">
    <source>
        <dbReference type="ARBA" id="ARBA00004651"/>
    </source>
</evidence>
<dbReference type="OrthoDB" id="7759131at2759"/>
<evidence type="ECO:0000256" key="5">
    <source>
        <dbReference type="ARBA" id="ARBA00022725"/>
    </source>
</evidence>
<evidence type="ECO:0000256" key="9">
    <source>
        <dbReference type="ARBA" id="ARBA00023224"/>
    </source>
</evidence>
<dbReference type="InterPro" id="IPR004117">
    <property type="entry name" value="7tm6_olfct_rcpt"/>
</dbReference>
<dbReference type="EMBL" id="CVRI01000073">
    <property type="protein sequence ID" value="CRL07799.1"/>
    <property type="molecule type" value="Genomic_DNA"/>
</dbReference>
<keyword evidence="2" id="KW-1003">Cell membrane</keyword>
<evidence type="ECO:0000256" key="4">
    <source>
        <dbReference type="ARBA" id="ARBA00022692"/>
    </source>
</evidence>
<dbReference type="Proteomes" id="UP000183832">
    <property type="component" value="Unassembled WGS sequence"/>
</dbReference>
<evidence type="ECO:0000256" key="6">
    <source>
        <dbReference type="ARBA" id="ARBA00022989"/>
    </source>
</evidence>
<keyword evidence="6 10" id="KW-1133">Transmembrane helix</keyword>
<comment type="subcellular location">
    <subcellularLocation>
        <location evidence="1">Cell membrane</location>
        <topology evidence="1">Multi-pass membrane protein</topology>
    </subcellularLocation>
</comment>
<keyword evidence="4 10" id="KW-0812">Transmembrane</keyword>
<dbReference type="AlphaFoldDB" id="A0A1J1J5X8"/>
<keyword evidence="7 10" id="KW-0472">Membrane</keyword>
<keyword evidence="5" id="KW-0552">Olfaction</keyword>
<keyword evidence="3" id="KW-0716">Sensory transduction</keyword>
<dbReference type="PANTHER" id="PTHR21137:SF35">
    <property type="entry name" value="ODORANT RECEPTOR 19A-RELATED"/>
    <property type="match status" value="1"/>
</dbReference>
<evidence type="ECO:0000256" key="8">
    <source>
        <dbReference type="ARBA" id="ARBA00023170"/>
    </source>
</evidence>
<dbReference type="GO" id="GO:0005886">
    <property type="term" value="C:plasma membrane"/>
    <property type="evidence" value="ECO:0007669"/>
    <property type="project" value="UniProtKB-SubCell"/>
</dbReference>
<dbReference type="GO" id="GO:0005549">
    <property type="term" value="F:odorant binding"/>
    <property type="evidence" value="ECO:0007669"/>
    <property type="project" value="InterPro"/>
</dbReference>
<gene>
    <name evidence="11" type="ORF">CLUMA_CG020753</name>
</gene>
<protein>
    <submittedName>
        <fullName evidence="11">CLUMA_CG020753, isoform A</fullName>
    </submittedName>
</protein>
<evidence type="ECO:0000256" key="2">
    <source>
        <dbReference type="ARBA" id="ARBA00022475"/>
    </source>
</evidence>
<reference evidence="11 12" key="1">
    <citation type="submission" date="2015-04" db="EMBL/GenBank/DDBJ databases">
        <authorList>
            <person name="Syromyatnikov M.Y."/>
            <person name="Popov V.N."/>
        </authorList>
    </citation>
    <scope>NUCLEOTIDE SEQUENCE [LARGE SCALE GENOMIC DNA]</scope>
</reference>
<accession>A0A1J1J5X8</accession>
<keyword evidence="8" id="KW-0675">Receptor</keyword>
<feature type="transmembrane region" description="Helical" evidence="10">
    <location>
        <begin position="122"/>
        <end position="141"/>
    </location>
</feature>
<evidence type="ECO:0000256" key="10">
    <source>
        <dbReference type="SAM" id="Phobius"/>
    </source>
</evidence>